<dbReference type="AlphaFoldDB" id="A0ABD4T3K1"/>
<dbReference type="Proteomes" id="UP000031561">
    <property type="component" value="Unassembled WGS sequence"/>
</dbReference>
<evidence type="ECO:0000313" key="3">
    <source>
        <dbReference type="Proteomes" id="UP000031561"/>
    </source>
</evidence>
<proteinExistence type="predicted"/>
<dbReference type="Gene3D" id="3.40.50.1010">
    <property type="entry name" value="5'-nuclease"/>
    <property type="match status" value="1"/>
</dbReference>
<dbReference type="Pfam" id="PF01936">
    <property type="entry name" value="NYN"/>
    <property type="match status" value="1"/>
</dbReference>
<dbReference type="PANTHER" id="PTHR35458">
    <property type="entry name" value="SLR0755 PROTEIN"/>
    <property type="match status" value="1"/>
</dbReference>
<sequence length="352" mass="38725">MTSLTPQSKLSAHLTEKNVITGAILSAIAGVLFQQTTLTAVPLGITLLLTQTQRRSNNTELRKTLRQQTQSTEQIYAQILLMQQQLKTLQNTKPAAEPTPLIRQHTTPIIQQIHRLQRQQKALELSHLPAQQQQFTHLYSQLQTLTQTLQQSVTTFQDTLSSQTLAPPPPATAINATPPLPKDQTVVLIDGSNLYHSAKGLGYKIDYPALLTYLHTEYPQAQIRFYAGVDPKNIGQRSLYRSLRTAGCTLITKPVIARADGSWKANLDVEIALDMYATAASAAKIVLFSGDGDFVCAVRRVKQQKTQVQVIGLPGSTSQKLKKTAHQYQDLSQLPAILKPIPTPPASQPADS</sequence>
<dbReference type="InterPro" id="IPR021139">
    <property type="entry name" value="NYN"/>
</dbReference>
<name>A0ABD4T3K1_9CYAN</name>
<feature type="domain" description="NYN" evidence="1">
    <location>
        <begin position="185"/>
        <end position="331"/>
    </location>
</feature>
<keyword evidence="3" id="KW-1185">Reference proteome</keyword>
<dbReference type="RefSeq" id="WP_166281811.1">
    <property type="nucleotide sequence ID" value="NZ_JTHE03000053.1"/>
</dbReference>
<dbReference type="PANTHER" id="PTHR35458:SF8">
    <property type="entry name" value="SLR0650 PROTEIN"/>
    <property type="match status" value="1"/>
</dbReference>
<reference evidence="2 3" key="1">
    <citation type="journal article" date="2015" name="Genome Announc.">
        <title>Draft Genome Sequence of Filamentous Marine Cyanobacterium Lyngbya confervoides Strain BDU141951.</title>
        <authorList>
            <person name="Chandrababunaidu M.M."/>
            <person name="Sen D."/>
            <person name="Tripathy S."/>
        </authorList>
    </citation>
    <scope>NUCLEOTIDE SEQUENCE [LARGE SCALE GENOMIC DNA]</scope>
    <source>
        <strain evidence="2 3">BDU141951</strain>
    </source>
</reference>
<gene>
    <name evidence="2" type="ORF">QQ91_0009330</name>
</gene>
<evidence type="ECO:0000313" key="2">
    <source>
        <dbReference type="EMBL" id="MCM1983023.1"/>
    </source>
</evidence>
<protein>
    <submittedName>
        <fullName evidence="2">NYN domain-containing protein</fullName>
    </submittedName>
</protein>
<dbReference type="CDD" id="cd10911">
    <property type="entry name" value="PIN_LabA"/>
    <property type="match status" value="1"/>
</dbReference>
<organism evidence="2 3">
    <name type="scientific">Lyngbya confervoides BDU141951</name>
    <dbReference type="NCBI Taxonomy" id="1574623"/>
    <lineage>
        <taxon>Bacteria</taxon>
        <taxon>Bacillati</taxon>
        <taxon>Cyanobacteriota</taxon>
        <taxon>Cyanophyceae</taxon>
        <taxon>Oscillatoriophycideae</taxon>
        <taxon>Oscillatoriales</taxon>
        <taxon>Microcoleaceae</taxon>
        <taxon>Lyngbya</taxon>
    </lineage>
</organism>
<evidence type="ECO:0000259" key="1">
    <source>
        <dbReference type="Pfam" id="PF01936"/>
    </source>
</evidence>
<comment type="caution">
    <text evidence="2">The sequence shown here is derived from an EMBL/GenBank/DDBJ whole genome shotgun (WGS) entry which is preliminary data.</text>
</comment>
<accession>A0ABD4T3K1</accession>
<dbReference type="EMBL" id="JTHE03000053">
    <property type="protein sequence ID" value="MCM1983023.1"/>
    <property type="molecule type" value="Genomic_DNA"/>
</dbReference>
<dbReference type="InterPro" id="IPR047140">
    <property type="entry name" value="LabA"/>
</dbReference>